<dbReference type="PROSITE" id="PS51511">
    <property type="entry name" value="FIP_RBD"/>
    <property type="match status" value="1"/>
</dbReference>
<keyword evidence="5" id="KW-0967">Endosome</keyword>
<dbReference type="Pfam" id="PF25450">
    <property type="entry name" value="Rab11-FIP3"/>
    <property type="match status" value="1"/>
</dbReference>
<dbReference type="Proteomes" id="UP000008854">
    <property type="component" value="Unassembled WGS sequence"/>
</dbReference>
<evidence type="ECO:0000256" key="8">
    <source>
        <dbReference type="SAM" id="Coils"/>
    </source>
</evidence>
<keyword evidence="12" id="KW-1185">Reference proteome</keyword>
<dbReference type="InterPro" id="IPR057316">
    <property type="entry name" value="Rab11-FIP3/4_dom"/>
</dbReference>
<dbReference type="Pfam" id="PF09457">
    <property type="entry name" value="RBD-FIP"/>
    <property type="match status" value="1"/>
</dbReference>
<dbReference type="GO" id="GO:0032456">
    <property type="term" value="P:endocytic recycling"/>
    <property type="evidence" value="ECO:0007669"/>
    <property type="project" value="TreeGrafter"/>
</dbReference>
<proteinExistence type="predicted"/>
<feature type="coiled-coil region" evidence="8">
    <location>
        <begin position="405"/>
        <end position="439"/>
    </location>
</feature>
<dbReference type="InterPro" id="IPR002048">
    <property type="entry name" value="EF_hand_dom"/>
</dbReference>
<reference evidence="13" key="2">
    <citation type="submission" date="2018-12" db="UniProtKB">
        <authorList>
            <consortium name="WormBaseParasite"/>
        </authorList>
    </citation>
    <scope>IDENTIFICATION</scope>
    <source>
        <strain evidence="13">Puerto Rican</strain>
    </source>
</reference>
<dbReference type="GO" id="GO:0030139">
    <property type="term" value="C:endocytic vesicle"/>
    <property type="evidence" value="ECO:0007669"/>
    <property type="project" value="TreeGrafter"/>
</dbReference>
<evidence type="ECO:0000259" key="10">
    <source>
        <dbReference type="PROSITE" id="PS50222"/>
    </source>
</evidence>
<dbReference type="WBParaSite" id="Smp_017710.1">
    <property type="protein sequence ID" value="Smp_017710.1"/>
    <property type="gene ID" value="Smp_017710"/>
</dbReference>
<name>A0A3Q0KCU2_SCHMA</name>
<dbReference type="InterPro" id="IPR019018">
    <property type="entry name" value="Rab-bd_FIP-RBD"/>
</dbReference>
<organism evidence="12 13">
    <name type="scientific">Schistosoma mansoni</name>
    <name type="common">Blood fluke</name>
    <dbReference type="NCBI Taxonomy" id="6183"/>
    <lineage>
        <taxon>Eukaryota</taxon>
        <taxon>Metazoa</taxon>
        <taxon>Spiralia</taxon>
        <taxon>Lophotrochozoa</taxon>
        <taxon>Platyhelminthes</taxon>
        <taxon>Trematoda</taxon>
        <taxon>Digenea</taxon>
        <taxon>Strigeidida</taxon>
        <taxon>Schistosomatoidea</taxon>
        <taxon>Schistosomatidae</taxon>
        <taxon>Schistosoma</taxon>
    </lineage>
</organism>
<feature type="domain" description="EF-hand" evidence="10">
    <location>
        <begin position="3"/>
        <end position="38"/>
    </location>
</feature>
<keyword evidence="7" id="KW-0472">Membrane</keyword>
<evidence type="ECO:0000313" key="13">
    <source>
        <dbReference type="WBParaSite" id="Smp_017710.1"/>
    </source>
</evidence>
<protein>
    <submittedName>
        <fullName evidence="13">Putative rab</fullName>
    </submittedName>
</protein>
<dbReference type="InParanoid" id="A0A3Q0KCU2"/>
<dbReference type="GO" id="GO:0032154">
    <property type="term" value="C:cleavage furrow"/>
    <property type="evidence" value="ECO:0007669"/>
    <property type="project" value="UniProtKB-SubCell"/>
</dbReference>
<evidence type="ECO:0000256" key="6">
    <source>
        <dbReference type="ARBA" id="ARBA00023054"/>
    </source>
</evidence>
<dbReference type="Pfam" id="PF13499">
    <property type="entry name" value="EF-hand_7"/>
    <property type="match status" value="1"/>
</dbReference>
<dbReference type="GO" id="GO:0032465">
    <property type="term" value="P:regulation of cytokinesis"/>
    <property type="evidence" value="ECO:0007669"/>
    <property type="project" value="TreeGrafter"/>
</dbReference>
<evidence type="ECO:0000256" key="7">
    <source>
        <dbReference type="ARBA" id="ARBA00023136"/>
    </source>
</evidence>
<dbReference type="InterPro" id="IPR011992">
    <property type="entry name" value="EF-hand-dom_pair"/>
</dbReference>
<dbReference type="GO" id="GO:0005509">
    <property type="term" value="F:calcium ion binding"/>
    <property type="evidence" value="ECO:0007669"/>
    <property type="project" value="InterPro"/>
</dbReference>
<accession>A0A3Q0KCU2</accession>
<feature type="region of interest" description="Disordered" evidence="9">
    <location>
        <begin position="266"/>
        <end position="286"/>
    </location>
</feature>
<dbReference type="GO" id="GO:0030496">
    <property type="term" value="C:midbody"/>
    <property type="evidence" value="ECO:0007669"/>
    <property type="project" value="UniProtKB-SubCell"/>
</dbReference>
<evidence type="ECO:0000259" key="11">
    <source>
        <dbReference type="PROSITE" id="PS51511"/>
    </source>
</evidence>
<dbReference type="SUPFAM" id="SSF47473">
    <property type="entry name" value="EF-hand"/>
    <property type="match status" value="1"/>
</dbReference>
<dbReference type="SUPFAM" id="SSF144270">
    <property type="entry name" value="Eferin C-derminal domain-like"/>
    <property type="match status" value="1"/>
</dbReference>
<dbReference type="InterPro" id="IPR051977">
    <property type="entry name" value="Rab11-interacting_regulator"/>
</dbReference>
<reference evidence="12" key="1">
    <citation type="journal article" date="2012" name="PLoS Negl. Trop. Dis.">
        <title>A systematically improved high quality genome and transcriptome of the human blood fluke Schistosoma mansoni.</title>
        <authorList>
            <person name="Protasio A.V."/>
            <person name="Tsai I.J."/>
            <person name="Babbage A."/>
            <person name="Nichol S."/>
            <person name="Hunt M."/>
            <person name="Aslett M.A."/>
            <person name="De Silva N."/>
            <person name="Velarde G.S."/>
            <person name="Anderson T.J."/>
            <person name="Clark R.C."/>
            <person name="Davidson C."/>
            <person name="Dillon G.P."/>
            <person name="Holroyd N.E."/>
            <person name="LoVerde P.T."/>
            <person name="Lloyd C."/>
            <person name="McQuillan J."/>
            <person name="Oliveira G."/>
            <person name="Otto T.D."/>
            <person name="Parker-Manuel S.J."/>
            <person name="Quail M.A."/>
            <person name="Wilson R.A."/>
            <person name="Zerlotini A."/>
            <person name="Dunne D.W."/>
            <person name="Berriman M."/>
        </authorList>
    </citation>
    <scope>NUCLEOTIDE SEQUENCE [LARGE SCALE GENOMIC DNA]</scope>
    <source>
        <strain evidence="12">Puerto Rican</strain>
    </source>
</reference>
<sequence length="506" mass="57308">MEMTDDPLVLVFKALDTENKGYITVEQFVSTFKEFYNSSGADGERRSSLSSNDIMKVVQTLDPENDGIIHYEDFKKAFEGNINFDEDNTSKHSNSLSRNLDGQNASVRSSFLSDGLENKTDDSGVHMHDPTLFDIDTDSALSADGPNNCSTRLQRGEIRSSWPKHRYSLGYLANPLSSLHHGPDSPASASQSDILLGDMESNFELIRDQMRRMEERVEGLKINRNSESETRLDRLREENARLTAQITVLEERLKEADARSSRALEAERQHMQSILSRSSREHTQESETLRARIISLESECSELRVQSARIKADNQAYIIDLRRTNEQLTESQEQARSFQEELKSLTIKHTREIEVLRKDRDHAVHVLEELNGSMGGKRRSRVGSGSGTLTAAAASTGSTEVLARYQEVQEIVRRLTAENKILRQQVEEAQEELLTQSLQQGQSLIRSSEKSWASEIDNCTKEEVVELLSKEKYANEQLRKYIDDLITRIIERHPSLLEIASRGSGS</sequence>
<evidence type="ECO:0000256" key="4">
    <source>
        <dbReference type="ARBA" id="ARBA00022448"/>
    </source>
</evidence>
<dbReference type="AlphaFoldDB" id="A0A3Q0KCU2"/>
<evidence type="ECO:0000256" key="9">
    <source>
        <dbReference type="SAM" id="MobiDB-lite"/>
    </source>
</evidence>
<evidence type="ECO:0000256" key="3">
    <source>
        <dbReference type="ARBA" id="ARBA00004654"/>
    </source>
</evidence>
<dbReference type="Gene3D" id="1.20.5.2440">
    <property type="match status" value="1"/>
</dbReference>
<dbReference type="Gene3D" id="1.10.238.10">
    <property type="entry name" value="EF-hand"/>
    <property type="match status" value="1"/>
</dbReference>
<dbReference type="PANTHER" id="PTHR15726:SF7">
    <property type="entry name" value="NUCLEAR FALLOUT, ISOFORM J"/>
    <property type="match status" value="1"/>
</dbReference>
<dbReference type="FunCoup" id="A0A3Q0KCU2">
    <property type="interactions" value="197"/>
</dbReference>
<dbReference type="GO" id="GO:0055038">
    <property type="term" value="C:recycling endosome membrane"/>
    <property type="evidence" value="ECO:0007669"/>
    <property type="project" value="UniProtKB-SubCell"/>
</dbReference>
<evidence type="ECO:0000256" key="2">
    <source>
        <dbReference type="ARBA" id="ARBA00004626"/>
    </source>
</evidence>
<dbReference type="ExpressionAtlas" id="A0A3Q0KCU2">
    <property type="expression patterns" value="baseline"/>
</dbReference>
<keyword evidence="6 8" id="KW-0175">Coiled coil</keyword>
<dbReference type="PANTHER" id="PTHR15726">
    <property type="entry name" value="RAB11-FAMILY INTERACTING PROTEIN"/>
    <property type="match status" value="1"/>
</dbReference>
<feature type="domain" description="EF-hand" evidence="10">
    <location>
        <begin position="49"/>
        <end position="84"/>
    </location>
</feature>
<feature type="domain" description="FIP-RBD" evidence="11">
    <location>
        <begin position="438"/>
        <end position="500"/>
    </location>
</feature>
<comment type="subcellular location">
    <subcellularLocation>
        <location evidence="2">Cleavage furrow</location>
    </subcellularLocation>
    <subcellularLocation>
        <location evidence="1">Midbody</location>
    </subcellularLocation>
    <subcellularLocation>
        <location evidence="3">Recycling endosome membrane</location>
        <topology evidence="3">Peripheral membrane protein</topology>
    </subcellularLocation>
</comment>
<dbReference type="STRING" id="6183.A0A3Q0KCU2"/>
<evidence type="ECO:0000313" key="12">
    <source>
        <dbReference type="Proteomes" id="UP000008854"/>
    </source>
</evidence>
<dbReference type="InterPro" id="IPR037245">
    <property type="entry name" value="FIP-RBD_C_sf"/>
</dbReference>
<dbReference type="PROSITE" id="PS50222">
    <property type="entry name" value="EF_HAND_2"/>
    <property type="match status" value="2"/>
</dbReference>
<evidence type="ECO:0000256" key="1">
    <source>
        <dbReference type="ARBA" id="ARBA00004214"/>
    </source>
</evidence>
<evidence type="ECO:0000256" key="5">
    <source>
        <dbReference type="ARBA" id="ARBA00022753"/>
    </source>
</evidence>
<keyword evidence="4" id="KW-0813">Transport</keyword>